<dbReference type="Pfam" id="PF09157">
    <property type="entry name" value="TruB-C_2"/>
    <property type="match status" value="1"/>
</dbReference>
<dbReference type="InterPro" id="IPR015240">
    <property type="entry name" value="tRNA_sdUridine_synth_fam1_C"/>
</dbReference>
<dbReference type="HOGENOM" id="CLU_032087_0_3_4"/>
<dbReference type="GO" id="GO:0003723">
    <property type="term" value="F:RNA binding"/>
    <property type="evidence" value="ECO:0007669"/>
    <property type="project" value="InterPro"/>
</dbReference>
<dbReference type="InterPro" id="IPR020103">
    <property type="entry name" value="PsdUridine_synth_cat_dom_sf"/>
</dbReference>
<organism evidence="9 10">
    <name type="scientific">Candidatus Symbiobacter mobilis CR</name>
    <dbReference type="NCBI Taxonomy" id="946483"/>
    <lineage>
        <taxon>Bacteria</taxon>
        <taxon>Pseudomonadati</taxon>
        <taxon>Pseudomonadota</taxon>
        <taxon>Betaproteobacteria</taxon>
        <taxon>Burkholderiales</taxon>
        <taxon>Comamonadaceae</taxon>
    </lineage>
</organism>
<feature type="active site" description="Nucleophile" evidence="5">
    <location>
        <position position="47"/>
    </location>
</feature>
<sequence>MRPRRERHPVHGVLLLDKPVGMSSNTALQKARWLLGAAKAGHTGTLDPLASGVLPLCLGAATKFGQRTLDADKAYQAELLLGQTTTTGDREGDVLRTRPVAVQPDEVDRVRASFLGAITQIPPMYSALKKEGKPLYQYAREGVEVDRAPRQVHIYALDLTFQSGEPLGEAGAVGNFPTLSMFVRCSKGTYVRTLAEDIGEALGCGAHLRSLRRVQAGGYDVAQCITLDALEATPAAERGACLLPVDTLLTGLPVILLDADEADRFLHGLPRSGPWPDAVLVAVYSLARVLLGTGSVVDGRLLPQRLLNLEELGPYSTL</sequence>
<accession>U5N6C4</accession>
<protein>
    <recommendedName>
        <fullName evidence="5">tRNA pseudouridine synthase B</fullName>
        <ecNumber evidence="5">5.4.99.25</ecNumber>
    </recommendedName>
    <alternativeName>
        <fullName evidence="5">tRNA pseudouridine(55) synthase</fullName>
        <shortName evidence="5">Psi55 synthase</shortName>
    </alternativeName>
    <alternativeName>
        <fullName evidence="5">tRNA pseudouridylate synthase</fullName>
    </alternativeName>
    <alternativeName>
        <fullName evidence="5">tRNA-uridine isomerase</fullName>
    </alternativeName>
</protein>
<dbReference type="PANTHER" id="PTHR13767">
    <property type="entry name" value="TRNA-PSEUDOURIDINE SYNTHASE"/>
    <property type="match status" value="1"/>
</dbReference>
<keyword evidence="10" id="KW-1185">Reference proteome</keyword>
<keyword evidence="4 5" id="KW-0413">Isomerase</keyword>
<evidence type="ECO:0000313" key="9">
    <source>
        <dbReference type="EMBL" id="AGX87081.1"/>
    </source>
</evidence>
<name>U5N6C4_9BURK</name>
<proteinExistence type="inferred from homology"/>
<dbReference type="HAMAP" id="MF_01080">
    <property type="entry name" value="TruB_bact"/>
    <property type="match status" value="1"/>
</dbReference>
<dbReference type="GO" id="GO:1990481">
    <property type="term" value="P:mRNA pseudouridine synthesis"/>
    <property type="evidence" value="ECO:0007669"/>
    <property type="project" value="TreeGrafter"/>
</dbReference>
<evidence type="ECO:0000256" key="2">
    <source>
        <dbReference type="ARBA" id="ARBA00005642"/>
    </source>
</evidence>
<dbReference type="Pfam" id="PF01509">
    <property type="entry name" value="TruB_N"/>
    <property type="match status" value="1"/>
</dbReference>
<evidence type="ECO:0000256" key="4">
    <source>
        <dbReference type="ARBA" id="ARBA00023235"/>
    </source>
</evidence>
<dbReference type="GO" id="GO:0031119">
    <property type="term" value="P:tRNA pseudouridine synthesis"/>
    <property type="evidence" value="ECO:0007669"/>
    <property type="project" value="UniProtKB-UniRule"/>
</dbReference>
<evidence type="ECO:0000259" key="6">
    <source>
        <dbReference type="Pfam" id="PF01509"/>
    </source>
</evidence>
<dbReference type="FunFam" id="3.30.2350.10:FF:000011">
    <property type="entry name" value="tRNA pseudouridine synthase B"/>
    <property type="match status" value="1"/>
</dbReference>
<dbReference type="Proteomes" id="UP000017184">
    <property type="component" value="Chromosome"/>
</dbReference>
<dbReference type="OrthoDB" id="9802309at2"/>
<keyword evidence="3 5" id="KW-0819">tRNA processing</keyword>
<dbReference type="PATRIC" id="fig|946483.4.peg.986"/>
<dbReference type="InterPro" id="IPR032819">
    <property type="entry name" value="TruB_C"/>
</dbReference>
<dbReference type="KEGG" id="cbx:Cenrod_0981"/>
<dbReference type="eggNOG" id="COG0130">
    <property type="taxonomic scope" value="Bacteria"/>
</dbReference>
<evidence type="ECO:0000256" key="5">
    <source>
        <dbReference type="HAMAP-Rule" id="MF_01080"/>
    </source>
</evidence>
<dbReference type="NCBIfam" id="TIGR00431">
    <property type="entry name" value="TruB"/>
    <property type="match status" value="1"/>
</dbReference>
<dbReference type="SUPFAM" id="SSF55120">
    <property type="entry name" value="Pseudouridine synthase"/>
    <property type="match status" value="1"/>
</dbReference>
<evidence type="ECO:0000259" key="7">
    <source>
        <dbReference type="Pfam" id="PF09157"/>
    </source>
</evidence>
<dbReference type="AlphaFoldDB" id="U5N6C4"/>
<dbReference type="STRING" id="946483.Cenrod_0981"/>
<dbReference type="GO" id="GO:0160148">
    <property type="term" value="F:tRNA pseudouridine(55) synthase activity"/>
    <property type="evidence" value="ECO:0007669"/>
    <property type="project" value="UniProtKB-EC"/>
</dbReference>
<evidence type="ECO:0000256" key="1">
    <source>
        <dbReference type="ARBA" id="ARBA00000385"/>
    </source>
</evidence>
<dbReference type="InterPro" id="IPR002501">
    <property type="entry name" value="PsdUridine_synth_N"/>
</dbReference>
<feature type="domain" description="tRNA pseudouridine synthase II TruB subfamily 1 C-terminal" evidence="7">
    <location>
        <begin position="253"/>
        <end position="307"/>
    </location>
</feature>
<gene>
    <name evidence="5 9" type="primary">truB</name>
    <name evidence="9" type="ORF">Cenrod_0981</name>
</gene>
<dbReference type="PANTHER" id="PTHR13767:SF2">
    <property type="entry name" value="PSEUDOURIDYLATE SYNTHASE TRUB1"/>
    <property type="match status" value="1"/>
</dbReference>
<dbReference type="CDD" id="cd02573">
    <property type="entry name" value="PseudoU_synth_EcTruB"/>
    <property type="match status" value="1"/>
</dbReference>
<feature type="domain" description="tRNA pseudouridylate synthase B C-terminal" evidence="8">
    <location>
        <begin position="192"/>
        <end position="249"/>
    </location>
</feature>
<comment type="similarity">
    <text evidence="2 5">Belongs to the pseudouridine synthase TruB family. Type 1 subfamily.</text>
</comment>
<evidence type="ECO:0000259" key="8">
    <source>
        <dbReference type="Pfam" id="PF16198"/>
    </source>
</evidence>
<dbReference type="EC" id="5.4.99.25" evidence="5"/>
<reference evidence="9 10" key="1">
    <citation type="journal article" date="2013" name="Genome Biol.">
        <title>Genomic analysis reveals key aspects of prokaryotic symbiosis in the phototrophic consortium "Chlorochromatium aggregatum".</title>
        <authorList>
            <person name="Liu Z."/>
            <person name="Muller J."/>
            <person name="Li T."/>
            <person name="Alvey R.M."/>
            <person name="Vogl K."/>
            <person name="Frigaard N.U."/>
            <person name="Rockwell N.C."/>
            <person name="Boyd E.S."/>
            <person name="Tomsho L.P."/>
            <person name="Schuster S.C."/>
            <person name="Henke P."/>
            <person name="Rohde M."/>
            <person name="Overmann J."/>
            <person name="Bryant D.A."/>
        </authorList>
    </citation>
    <scope>NUCLEOTIDE SEQUENCE [LARGE SCALE GENOMIC DNA]</scope>
    <source>
        <strain evidence="9">CR</strain>
    </source>
</reference>
<dbReference type="Pfam" id="PF16198">
    <property type="entry name" value="TruB_C_2"/>
    <property type="match status" value="1"/>
</dbReference>
<dbReference type="InterPro" id="IPR014780">
    <property type="entry name" value="tRNA_psdUridine_synth_TruB"/>
</dbReference>
<dbReference type="Gene3D" id="3.30.2350.10">
    <property type="entry name" value="Pseudouridine synthase"/>
    <property type="match status" value="1"/>
</dbReference>
<evidence type="ECO:0000256" key="3">
    <source>
        <dbReference type="ARBA" id="ARBA00022694"/>
    </source>
</evidence>
<comment type="catalytic activity">
    <reaction evidence="1 5">
        <text>uridine(55) in tRNA = pseudouridine(55) in tRNA</text>
        <dbReference type="Rhea" id="RHEA:42532"/>
        <dbReference type="Rhea" id="RHEA-COMP:10101"/>
        <dbReference type="Rhea" id="RHEA-COMP:10102"/>
        <dbReference type="ChEBI" id="CHEBI:65314"/>
        <dbReference type="ChEBI" id="CHEBI:65315"/>
        <dbReference type="EC" id="5.4.99.25"/>
    </reaction>
</comment>
<comment type="function">
    <text evidence="5">Responsible for synthesis of pseudouridine from uracil-55 in the psi GC loop of transfer RNAs.</text>
</comment>
<evidence type="ECO:0000313" key="10">
    <source>
        <dbReference type="Proteomes" id="UP000017184"/>
    </source>
</evidence>
<dbReference type="EMBL" id="CP004885">
    <property type="protein sequence ID" value="AGX87081.1"/>
    <property type="molecule type" value="Genomic_DNA"/>
</dbReference>
<feature type="domain" description="Pseudouridine synthase II N-terminal" evidence="6">
    <location>
        <begin position="32"/>
        <end position="191"/>
    </location>
</feature>